<keyword evidence="1" id="KW-0472">Membrane</keyword>
<protein>
    <submittedName>
        <fullName evidence="4">GH131_N domain-containing protein</fullName>
    </submittedName>
</protein>
<keyword evidence="1" id="KW-0812">Transmembrane</keyword>
<dbReference type="OrthoDB" id="5849945at2759"/>
<accession>A0A183DB71</accession>
<name>A0A183DB71_9BILA</name>
<evidence type="ECO:0000313" key="2">
    <source>
        <dbReference type="EMBL" id="VDK52874.1"/>
    </source>
</evidence>
<keyword evidence="1" id="KW-1133">Transmembrane helix</keyword>
<proteinExistence type="predicted"/>
<dbReference type="AlphaFoldDB" id="A0A183DB71"/>
<evidence type="ECO:0000313" key="3">
    <source>
        <dbReference type="Proteomes" id="UP000271098"/>
    </source>
</evidence>
<keyword evidence="3" id="KW-1185">Reference proteome</keyword>
<organism evidence="4">
    <name type="scientific">Gongylonema pulchrum</name>
    <dbReference type="NCBI Taxonomy" id="637853"/>
    <lineage>
        <taxon>Eukaryota</taxon>
        <taxon>Metazoa</taxon>
        <taxon>Ecdysozoa</taxon>
        <taxon>Nematoda</taxon>
        <taxon>Chromadorea</taxon>
        <taxon>Rhabditida</taxon>
        <taxon>Spirurina</taxon>
        <taxon>Spiruromorpha</taxon>
        <taxon>Spiruroidea</taxon>
        <taxon>Gongylonematidae</taxon>
        <taxon>Gongylonema</taxon>
    </lineage>
</organism>
<dbReference type="EMBL" id="UYRT01013272">
    <property type="protein sequence ID" value="VDK52874.1"/>
    <property type="molecule type" value="Genomic_DNA"/>
</dbReference>
<gene>
    <name evidence="2" type="ORF">GPUH_LOCUS5962</name>
</gene>
<reference evidence="2 3" key="2">
    <citation type="submission" date="2018-11" db="EMBL/GenBank/DDBJ databases">
        <authorList>
            <consortium name="Pathogen Informatics"/>
        </authorList>
    </citation>
    <scope>NUCLEOTIDE SEQUENCE [LARGE SCALE GENOMIC DNA]</scope>
</reference>
<dbReference type="WBParaSite" id="GPUH_0000597001-mRNA-1">
    <property type="protein sequence ID" value="GPUH_0000597001-mRNA-1"/>
    <property type="gene ID" value="GPUH_0000597001"/>
</dbReference>
<sequence length="144" mass="15864">MYTLRSTVAYQRVHSDHGVFTYKPAHTDLSNFSRGSYSAFSFSNHYFLAKKMLTDGRVAYYAGVEGKPEQVCIAETLPDEALHLTLFVGTGSQSAHEKIRAQFSPKPEPTVPDLPMTTMAITRGTATSTSCSILIALLLFFMSS</sequence>
<evidence type="ECO:0000256" key="1">
    <source>
        <dbReference type="SAM" id="Phobius"/>
    </source>
</evidence>
<reference evidence="4" key="1">
    <citation type="submission" date="2016-06" db="UniProtKB">
        <authorList>
            <consortium name="WormBaseParasite"/>
        </authorList>
    </citation>
    <scope>IDENTIFICATION</scope>
</reference>
<feature type="transmembrane region" description="Helical" evidence="1">
    <location>
        <begin position="124"/>
        <end position="142"/>
    </location>
</feature>
<dbReference type="Proteomes" id="UP000271098">
    <property type="component" value="Unassembled WGS sequence"/>
</dbReference>
<evidence type="ECO:0000313" key="4">
    <source>
        <dbReference type="WBParaSite" id="GPUH_0000597001-mRNA-1"/>
    </source>
</evidence>